<dbReference type="HOGENOM" id="CLU_2965562_0_0_1"/>
<organism evidence="2">
    <name type="scientific">Glycine max</name>
    <name type="common">Soybean</name>
    <name type="synonym">Glycine hispida</name>
    <dbReference type="NCBI Taxonomy" id="3847"/>
    <lineage>
        <taxon>Eukaryota</taxon>
        <taxon>Viridiplantae</taxon>
        <taxon>Streptophyta</taxon>
        <taxon>Embryophyta</taxon>
        <taxon>Tracheophyta</taxon>
        <taxon>Spermatophyta</taxon>
        <taxon>Magnoliopsida</taxon>
        <taxon>eudicotyledons</taxon>
        <taxon>Gunneridae</taxon>
        <taxon>Pentapetalae</taxon>
        <taxon>rosids</taxon>
        <taxon>fabids</taxon>
        <taxon>Fabales</taxon>
        <taxon>Fabaceae</taxon>
        <taxon>Papilionoideae</taxon>
        <taxon>50 kb inversion clade</taxon>
        <taxon>NPAAA clade</taxon>
        <taxon>indigoferoid/millettioid clade</taxon>
        <taxon>Phaseoleae</taxon>
        <taxon>Glycine</taxon>
        <taxon>Glycine subgen. Soja</taxon>
    </lineage>
</organism>
<gene>
    <name evidence="2" type="ORF">GLYMA_04G086100</name>
</gene>
<evidence type="ECO:0000313" key="2">
    <source>
        <dbReference type="EMBL" id="KRH62094.1"/>
    </source>
</evidence>
<protein>
    <submittedName>
        <fullName evidence="2 3">Uncharacterized protein</fullName>
    </submittedName>
</protein>
<dbReference type="InParanoid" id="K7KIY1"/>
<reference evidence="3" key="2">
    <citation type="submission" date="2018-02" db="UniProtKB">
        <authorList>
            <consortium name="EnsemblPlants"/>
        </authorList>
    </citation>
    <scope>IDENTIFICATION</scope>
    <source>
        <strain evidence="3">Williams 82</strain>
    </source>
</reference>
<dbReference type="EMBL" id="CM000837">
    <property type="protein sequence ID" value="KRH62094.1"/>
    <property type="molecule type" value="Genomic_DNA"/>
</dbReference>
<feature type="transmembrane region" description="Helical" evidence="1">
    <location>
        <begin position="12"/>
        <end position="32"/>
    </location>
</feature>
<dbReference type="Gramene" id="KRH62094">
    <property type="protein sequence ID" value="KRH62094"/>
    <property type="gene ID" value="GLYMA_04G086100"/>
</dbReference>
<proteinExistence type="predicted"/>
<keyword evidence="1" id="KW-0472">Membrane</keyword>
<dbReference type="AlphaFoldDB" id="K7KIY1"/>
<evidence type="ECO:0000256" key="1">
    <source>
        <dbReference type="SAM" id="Phobius"/>
    </source>
</evidence>
<reference evidence="2" key="3">
    <citation type="submission" date="2018-07" db="EMBL/GenBank/DDBJ databases">
        <title>WGS assembly of Glycine max.</title>
        <authorList>
            <person name="Schmutz J."/>
            <person name="Cannon S."/>
            <person name="Schlueter J."/>
            <person name="Ma J."/>
            <person name="Mitros T."/>
            <person name="Nelson W."/>
            <person name="Hyten D."/>
            <person name="Song Q."/>
            <person name="Thelen J."/>
            <person name="Cheng J."/>
            <person name="Xu D."/>
            <person name="Hellsten U."/>
            <person name="May G."/>
            <person name="Yu Y."/>
            <person name="Sakurai T."/>
            <person name="Umezawa T."/>
            <person name="Bhattacharyya M."/>
            <person name="Sandhu D."/>
            <person name="Valliyodan B."/>
            <person name="Lindquist E."/>
            <person name="Peto M."/>
            <person name="Grant D."/>
            <person name="Shu S."/>
            <person name="Goodstein D."/>
            <person name="Barry K."/>
            <person name="Futrell-Griggs M."/>
            <person name="Abernathy B."/>
            <person name="Du J."/>
            <person name="Tian Z."/>
            <person name="Zhu L."/>
            <person name="Gill N."/>
            <person name="Joshi T."/>
            <person name="Libault M."/>
            <person name="Sethuraman A."/>
            <person name="Zhang X."/>
            <person name="Shinozaki K."/>
            <person name="Nguyen H."/>
            <person name="Wing R."/>
            <person name="Cregan P."/>
            <person name="Specht J."/>
            <person name="Grimwood J."/>
            <person name="Rokhsar D."/>
            <person name="Stacey G."/>
            <person name="Shoemaker R."/>
            <person name="Jackson S."/>
        </authorList>
    </citation>
    <scope>NUCLEOTIDE SEQUENCE</scope>
    <source>
        <tissue evidence="2">Callus</tissue>
    </source>
</reference>
<dbReference type="PaxDb" id="3847-GLYMA04G09090.1"/>
<reference evidence="2 3" key="1">
    <citation type="journal article" date="2010" name="Nature">
        <title>Genome sequence of the palaeopolyploid soybean.</title>
        <authorList>
            <person name="Schmutz J."/>
            <person name="Cannon S.B."/>
            <person name="Schlueter J."/>
            <person name="Ma J."/>
            <person name="Mitros T."/>
            <person name="Nelson W."/>
            <person name="Hyten D.L."/>
            <person name="Song Q."/>
            <person name="Thelen J.J."/>
            <person name="Cheng J."/>
            <person name="Xu D."/>
            <person name="Hellsten U."/>
            <person name="May G.D."/>
            <person name="Yu Y."/>
            <person name="Sakurai T."/>
            <person name="Umezawa T."/>
            <person name="Bhattacharyya M.K."/>
            <person name="Sandhu D."/>
            <person name="Valliyodan B."/>
            <person name="Lindquist E."/>
            <person name="Peto M."/>
            <person name="Grant D."/>
            <person name="Shu S."/>
            <person name="Goodstein D."/>
            <person name="Barry K."/>
            <person name="Futrell-Griggs M."/>
            <person name="Abernathy B."/>
            <person name="Du J."/>
            <person name="Tian Z."/>
            <person name="Zhu L."/>
            <person name="Gill N."/>
            <person name="Joshi T."/>
            <person name="Libault M."/>
            <person name="Sethuraman A."/>
            <person name="Zhang X.-C."/>
            <person name="Shinozaki K."/>
            <person name="Nguyen H.T."/>
            <person name="Wing R.A."/>
            <person name="Cregan P."/>
            <person name="Specht J."/>
            <person name="Grimwood J."/>
            <person name="Rokhsar D."/>
            <person name="Stacey G."/>
            <person name="Shoemaker R.C."/>
            <person name="Jackson S.A."/>
        </authorList>
    </citation>
    <scope>NUCLEOTIDE SEQUENCE [LARGE SCALE GENOMIC DNA]</scope>
    <source>
        <strain evidence="3">cv. Williams 82</strain>
        <tissue evidence="2">Callus</tissue>
    </source>
</reference>
<keyword evidence="1" id="KW-0812">Transmembrane</keyword>
<dbReference type="SMR" id="K7KIY1"/>
<sequence length="59" mass="6755">MFVSTSVWIRHRSLLCFLFGLVILCFGVIYLVRCPAAIQQSVRQKSRLICLSLCYCSIV</sequence>
<name>K7KIY1_SOYBN</name>
<dbReference type="Proteomes" id="UP000008827">
    <property type="component" value="Chromosome 4"/>
</dbReference>
<keyword evidence="1" id="KW-1133">Transmembrane helix</keyword>
<dbReference type="EnsemblPlants" id="KRH62094">
    <property type="protein sequence ID" value="KRH62094"/>
    <property type="gene ID" value="GLYMA_04G086100"/>
</dbReference>
<accession>K7KIY1</accession>
<evidence type="ECO:0000313" key="3">
    <source>
        <dbReference type="EnsemblPlants" id="KRH62094"/>
    </source>
</evidence>
<keyword evidence="4" id="KW-1185">Reference proteome</keyword>
<evidence type="ECO:0000313" key="4">
    <source>
        <dbReference type="Proteomes" id="UP000008827"/>
    </source>
</evidence>